<keyword evidence="5" id="KW-1185">Reference proteome</keyword>
<accession>A0A4T0X649</accession>
<keyword evidence="1" id="KW-0560">Oxidoreductase</keyword>
<organism evidence="4 5">
    <name type="scientific">Pichia inconspicua</name>
    <dbReference type="NCBI Taxonomy" id="52247"/>
    <lineage>
        <taxon>Eukaryota</taxon>
        <taxon>Fungi</taxon>
        <taxon>Dikarya</taxon>
        <taxon>Ascomycota</taxon>
        <taxon>Saccharomycotina</taxon>
        <taxon>Pichiomycetes</taxon>
        <taxon>Pichiales</taxon>
        <taxon>Pichiaceae</taxon>
        <taxon>Pichia</taxon>
    </lineage>
</organism>
<dbReference type="PANTHER" id="PTHR10366:SF564">
    <property type="entry name" value="STEROL-4-ALPHA-CARBOXYLATE 3-DEHYDROGENASE, DECARBOXYLATING"/>
    <property type="match status" value="1"/>
</dbReference>
<evidence type="ECO:0000256" key="1">
    <source>
        <dbReference type="ARBA" id="ARBA00023002"/>
    </source>
</evidence>
<proteinExistence type="inferred from homology"/>
<name>A0A4T0X649_9ASCO</name>
<protein>
    <recommendedName>
        <fullName evidence="3">NAD-dependent epimerase/dehydratase domain-containing protein</fullName>
    </recommendedName>
</protein>
<dbReference type="GO" id="GO:0016616">
    <property type="term" value="F:oxidoreductase activity, acting on the CH-OH group of donors, NAD or NADP as acceptor"/>
    <property type="evidence" value="ECO:0007669"/>
    <property type="project" value="TreeGrafter"/>
</dbReference>
<dbReference type="InterPro" id="IPR001509">
    <property type="entry name" value="Epimerase_deHydtase"/>
</dbReference>
<evidence type="ECO:0000256" key="2">
    <source>
        <dbReference type="ARBA" id="ARBA00023445"/>
    </source>
</evidence>
<dbReference type="Proteomes" id="UP000307173">
    <property type="component" value="Unassembled WGS sequence"/>
</dbReference>
<dbReference type="InterPro" id="IPR050425">
    <property type="entry name" value="NAD(P)_dehydrat-like"/>
</dbReference>
<evidence type="ECO:0000313" key="5">
    <source>
        <dbReference type="Proteomes" id="UP000307173"/>
    </source>
</evidence>
<dbReference type="PANTHER" id="PTHR10366">
    <property type="entry name" value="NAD DEPENDENT EPIMERASE/DEHYDRATASE"/>
    <property type="match status" value="1"/>
</dbReference>
<dbReference type="Pfam" id="PF01370">
    <property type="entry name" value="Epimerase"/>
    <property type="match status" value="1"/>
</dbReference>
<feature type="domain" description="NAD-dependent epimerase/dehydratase" evidence="3">
    <location>
        <begin position="6"/>
        <end position="259"/>
    </location>
</feature>
<dbReference type="STRING" id="52247.A0A4T0X649"/>
<dbReference type="AlphaFoldDB" id="A0A4T0X649"/>
<gene>
    <name evidence="4" type="ORF">CANINC_000444</name>
</gene>
<reference evidence="4 5" key="1">
    <citation type="journal article" date="2019" name="Front. Genet.">
        <title>Whole-Genome Sequencing of the Opportunistic Yeast Pathogen Candida inconspicua Uncovers Its Hybrid Origin.</title>
        <authorList>
            <person name="Mixao V."/>
            <person name="Hansen A.P."/>
            <person name="Saus E."/>
            <person name="Boekhout T."/>
            <person name="Lass-Florl C."/>
            <person name="Gabaldon T."/>
        </authorList>
    </citation>
    <scope>NUCLEOTIDE SEQUENCE [LARGE SCALE GENOMIC DNA]</scope>
    <source>
        <strain evidence="4 5">CBS 180</strain>
    </source>
</reference>
<dbReference type="EMBL" id="SELW01000080">
    <property type="protein sequence ID" value="TID30961.1"/>
    <property type="molecule type" value="Genomic_DNA"/>
</dbReference>
<dbReference type="InterPro" id="IPR036291">
    <property type="entry name" value="NAD(P)-bd_dom_sf"/>
</dbReference>
<dbReference type="FunFam" id="3.40.50.720:FF:000191">
    <property type="entry name" value="Methylglyoxal reductase (NADPH-dependent)"/>
    <property type="match status" value="1"/>
</dbReference>
<comment type="caution">
    <text evidence="4">The sequence shown here is derived from an EMBL/GenBank/DDBJ whole genome shotgun (WGS) entry which is preliminary data.</text>
</comment>
<evidence type="ECO:0000259" key="3">
    <source>
        <dbReference type="Pfam" id="PF01370"/>
    </source>
</evidence>
<dbReference type="Gene3D" id="3.40.50.720">
    <property type="entry name" value="NAD(P)-binding Rossmann-like Domain"/>
    <property type="match status" value="1"/>
</dbReference>
<dbReference type="OrthoDB" id="2735536at2759"/>
<sequence>MSSKTVLVTGATGFIAQYIVDNLLSKGYSVVGTARSQEKYQPILDAFMTKYPDAKLTFEIVPEISIDKAFDDVLKKHPEITVVLHTASPATFGKTENLKAVFLDPAVNGTLNILKAIEKYAPQITNVVITSSYAAILTGDSSHVHTNESWNPINWDEHVVNDFTAYVASKTYAERAARDFVKEHNVNFTLATVNPPYVLGPQLFDFSVGPVLNTSNQLITDVLKIDKNSTKPEVGTESLAVDVRDVAAFHILPFENEKAANERFFIVGDPVVAQTLLNIINKNFPELKGKVAVGDPASERELLDKHDNKYDLTNLHKVIGEYDFIPVEKSVTDTLKQYLKFNKLE</sequence>
<comment type="similarity">
    <text evidence="2">Belongs to the NAD(P)-dependent epimerase/dehydratase family. Dihydroflavonol-4-reductase subfamily.</text>
</comment>
<evidence type="ECO:0000313" key="4">
    <source>
        <dbReference type="EMBL" id="TID30961.1"/>
    </source>
</evidence>
<dbReference type="SUPFAM" id="SSF51735">
    <property type="entry name" value="NAD(P)-binding Rossmann-fold domains"/>
    <property type="match status" value="1"/>
</dbReference>